<keyword evidence="1" id="KW-1133">Transmembrane helix</keyword>
<reference evidence="2" key="1">
    <citation type="submission" date="2020-06" db="EMBL/GenBank/DDBJ databases">
        <title>Draft genome of Bugula neritina, a colonial animal packing powerful symbionts and potential medicines.</title>
        <authorList>
            <person name="Rayko M."/>
        </authorList>
    </citation>
    <scope>NUCLEOTIDE SEQUENCE [LARGE SCALE GENOMIC DNA]</scope>
    <source>
        <strain evidence="2">Kwan_BN1</strain>
    </source>
</reference>
<dbReference type="EMBL" id="VXIV02001820">
    <property type="protein sequence ID" value="KAF6029368.1"/>
    <property type="molecule type" value="Genomic_DNA"/>
</dbReference>
<keyword evidence="3" id="KW-1185">Reference proteome</keyword>
<name>A0A7J7JVL6_BUGNE</name>
<sequence length="72" mass="7726">MSCGYSCLYIFLLTQFSTSHYILFQTFAAVAVCLAAAAYGYPSGAPEPACSSLAPIHLNTTLNPHPLRTPLM</sequence>
<proteinExistence type="predicted"/>
<gene>
    <name evidence="2" type="ORF">EB796_012321</name>
</gene>
<evidence type="ECO:0000256" key="1">
    <source>
        <dbReference type="SAM" id="Phobius"/>
    </source>
</evidence>
<dbReference type="Proteomes" id="UP000593567">
    <property type="component" value="Unassembled WGS sequence"/>
</dbReference>
<evidence type="ECO:0000313" key="2">
    <source>
        <dbReference type="EMBL" id="KAF6029368.1"/>
    </source>
</evidence>
<dbReference type="AlphaFoldDB" id="A0A7J7JVL6"/>
<feature type="transmembrane region" description="Helical" evidence="1">
    <location>
        <begin position="21"/>
        <end position="41"/>
    </location>
</feature>
<keyword evidence="1" id="KW-0812">Transmembrane</keyword>
<accession>A0A7J7JVL6</accession>
<comment type="caution">
    <text evidence="2">The sequence shown here is derived from an EMBL/GenBank/DDBJ whole genome shotgun (WGS) entry which is preliminary data.</text>
</comment>
<protein>
    <submittedName>
        <fullName evidence="2">Uncharacterized protein</fullName>
    </submittedName>
</protein>
<keyword evidence="1" id="KW-0472">Membrane</keyword>
<organism evidence="2 3">
    <name type="scientific">Bugula neritina</name>
    <name type="common">Brown bryozoan</name>
    <name type="synonym">Sertularia neritina</name>
    <dbReference type="NCBI Taxonomy" id="10212"/>
    <lineage>
        <taxon>Eukaryota</taxon>
        <taxon>Metazoa</taxon>
        <taxon>Spiralia</taxon>
        <taxon>Lophotrochozoa</taxon>
        <taxon>Bryozoa</taxon>
        <taxon>Gymnolaemata</taxon>
        <taxon>Cheilostomatida</taxon>
        <taxon>Flustrina</taxon>
        <taxon>Buguloidea</taxon>
        <taxon>Bugulidae</taxon>
        <taxon>Bugula</taxon>
    </lineage>
</organism>
<evidence type="ECO:0000313" key="3">
    <source>
        <dbReference type="Proteomes" id="UP000593567"/>
    </source>
</evidence>